<dbReference type="GO" id="GO:0003700">
    <property type="term" value="F:DNA-binding transcription factor activity"/>
    <property type="evidence" value="ECO:0007669"/>
    <property type="project" value="InterPro"/>
</dbReference>
<dbReference type="PANTHER" id="PTHR13947">
    <property type="entry name" value="GNAT FAMILY N-ACETYLTRANSFERASE"/>
    <property type="match status" value="1"/>
</dbReference>
<dbReference type="AlphaFoldDB" id="E4RUT0"/>
<dbReference type="Pfam" id="PF12802">
    <property type="entry name" value="MarR_2"/>
    <property type="match status" value="1"/>
</dbReference>
<dbReference type="InterPro" id="IPR036390">
    <property type="entry name" value="WH_DNA-bd_sf"/>
</dbReference>
<dbReference type="EMBL" id="CP002305">
    <property type="protein sequence ID" value="ADQ16081.1"/>
    <property type="molecule type" value="Genomic_DNA"/>
</dbReference>
<keyword evidence="5" id="KW-1185">Reference proteome</keyword>
<reference evidence="4 5" key="2">
    <citation type="journal article" date="2011" name="Stand. Genomic Sci.">
        <title>Complete genome sequence of Leadbetterella byssophila type strain (4M15).</title>
        <authorList>
            <person name="Abt B."/>
            <person name="Teshima H."/>
            <person name="Lucas S."/>
            <person name="Lapidus A."/>
            <person name="Del Rio T.G."/>
            <person name="Nolan M."/>
            <person name="Tice H."/>
            <person name="Cheng J.F."/>
            <person name="Pitluck S."/>
            <person name="Liolios K."/>
            <person name="Pagani I."/>
            <person name="Ivanova N."/>
            <person name="Mavromatis K."/>
            <person name="Pati A."/>
            <person name="Tapia R."/>
            <person name="Han C."/>
            <person name="Goodwin L."/>
            <person name="Chen A."/>
            <person name="Palaniappan K."/>
            <person name="Land M."/>
            <person name="Hauser L."/>
            <person name="Chang Y.J."/>
            <person name="Jeffries C.D."/>
            <person name="Rohde M."/>
            <person name="Goker M."/>
            <person name="Tindall B.J."/>
            <person name="Detter J.C."/>
            <person name="Woyke T."/>
            <person name="Bristow J."/>
            <person name="Eisen J.A."/>
            <person name="Markowitz V."/>
            <person name="Hugenholtz P."/>
            <person name="Klenk H.P."/>
            <person name="Kyrpides N.C."/>
        </authorList>
    </citation>
    <scope>NUCLEOTIDE SEQUENCE [LARGE SCALE GENOMIC DNA]</scope>
    <source>
        <strain evidence="5">DSM 17132 / JCM 16389 / KACC 11308 / NBRC 106382 / 4M15</strain>
    </source>
</reference>
<proteinExistence type="predicted"/>
<dbReference type="Proteomes" id="UP000007435">
    <property type="component" value="Chromosome"/>
</dbReference>
<dbReference type="KEGG" id="lby:Lbys_0297"/>
<protein>
    <submittedName>
        <fullName evidence="4">GCN5-related N-acetyltransferase</fullName>
    </submittedName>
</protein>
<dbReference type="HOGENOM" id="CLU_870952_0_0_10"/>
<dbReference type="GO" id="GO:0008080">
    <property type="term" value="F:N-acetyltransferase activity"/>
    <property type="evidence" value="ECO:0007669"/>
    <property type="project" value="InterPro"/>
</dbReference>
<evidence type="ECO:0000259" key="3">
    <source>
        <dbReference type="PROSITE" id="PS51186"/>
    </source>
</evidence>
<dbReference type="SMART" id="SM00347">
    <property type="entry name" value="HTH_MARR"/>
    <property type="match status" value="1"/>
</dbReference>
<accession>E4RUT0</accession>
<name>E4RUT0_LEAB4</name>
<dbReference type="Pfam" id="PF00583">
    <property type="entry name" value="Acetyltransf_1"/>
    <property type="match status" value="1"/>
</dbReference>
<reference key="1">
    <citation type="submission" date="2010-11" db="EMBL/GenBank/DDBJ databases">
        <title>The complete genome of Leadbetterella byssophila DSM 17132.</title>
        <authorList>
            <consortium name="US DOE Joint Genome Institute (JGI-PGF)"/>
            <person name="Lucas S."/>
            <person name="Copeland A."/>
            <person name="Lapidus A."/>
            <person name="Glavina del Rio T."/>
            <person name="Dalin E."/>
            <person name="Tice H."/>
            <person name="Bruce D."/>
            <person name="Goodwin L."/>
            <person name="Pitluck S."/>
            <person name="Kyrpides N."/>
            <person name="Mavromatis K."/>
            <person name="Ivanova N."/>
            <person name="Teshima H."/>
            <person name="Brettin T."/>
            <person name="Detter J.C."/>
            <person name="Han C."/>
            <person name="Tapia R."/>
            <person name="Land M."/>
            <person name="Hauser L."/>
            <person name="Markowitz V."/>
            <person name="Cheng J.-F."/>
            <person name="Hugenholtz P."/>
            <person name="Woyke T."/>
            <person name="Wu D."/>
            <person name="Tindall B."/>
            <person name="Pomrenke H.G."/>
            <person name="Brambilla E."/>
            <person name="Klenk H.-P."/>
            <person name="Eisen J.A."/>
        </authorList>
    </citation>
    <scope>NUCLEOTIDE SEQUENCE [LARGE SCALE GENOMIC DNA]</scope>
    <source>
        <strain>DSM 17132</strain>
    </source>
</reference>
<sequence length="319" mass="36443">MKKLDFKTLDSTHSASITDMILSIQQKEFGIPITVDDQPDLSDIETFYLRGGGCFLGAFLNGDLVGTIALIKFSSSSGAIRKMFVKKEFRGKEWGIAQKLLERLIQFCRAEGISNLYLGTVSVLKAAQRFYERNHFRRLQKEELPSDFPLMSSDDVFYGLKLGSAIEEVGFLALSTRLQRLSERIRRDGALIYKAFGRNFDPKWFPVVLSLDRKGELSISELAEEIGYSHPSTIVLLKELQEKGYVSSKKDISDERKRLNFLSENGKQFIKELKPIWEIMSTVLEEIGSNSHHLLRAIEQAEDKLEVQTFYQRVLAIRQ</sequence>
<dbReference type="InterPro" id="IPR016181">
    <property type="entry name" value="Acyl_CoA_acyltransferase"/>
</dbReference>
<dbReference type="Gene3D" id="1.10.10.10">
    <property type="entry name" value="Winged helix-like DNA-binding domain superfamily/Winged helix DNA-binding domain"/>
    <property type="match status" value="1"/>
</dbReference>
<organism evidence="4 5">
    <name type="scientific">Leadbetterella byssophila (strain DSM 17132 / JCM 16389 / KACC 11308 / NBRC 106382 / 4M15)</name>
    <dbReference type="NCBI Taxonomy" id="649349"/>
    <lineage>
        <taxon>Bacteria</taxon>
        <taxon>Pseudomonadati</taxon>
        <taxon>Bacteroidota</taxon>
        <taxon>Cytophagia</taxon>
        <taxon>Cytophagales</taxon>
        <taxon>Leadbetterellaceae</taxon>
        <taxon>Leadbetterella</taxon>
    </lineage>
</organism>
<dbReference type="PANTHER" id="PTHR13947:SF37">
    <property type="entry name" value="LD18367P"/>
    <property type="match status" value="1"/>
</dbReference>
<dbReference type="eggNOG" id="COG1846">
    <property type="taxonomic scope" value="Bacteria"/>
</dbReference>
<dbReference type="InterPro" id="IPR050769">
    <property type="entry name" value="NAT_camello-type"/>
</dbReference>
<dbReference type="PROSITE" id="PS50995">
    <property type="entry name" value="HTH_MARR_2"/>
    <property type="match status" value="1"/>
</dbReference>
<dbReference type="InterPro" id="IPR000182">
    <property type="entry name" value="GNAT_dom"/>
</dbReference>
<dbReference type="STRING" id="649349.Lbys_0297"/>
<keyword evidence="1" id="KW-0808">Transferase</keyword>
<gene>
    <name evidence="4" type="ordered locus">Lbys_0297</name>
</gene>
<dbReference type="RefSeq" id="WP_013407136.1">
    <property type="nucleotide sequence ID" value="NC_014655.1"/>
</dbReference>
<feature type="domain" description="N-acetyltransferase" evidence="3">
    <location>
        <begin position="4"/>
        <end position="188"/>
    </location>
</feature>
<dbReference type="SUPFAM" id="SSF46785">
    <property type="entry name" value="Winged helix' DNA-binding domain"/>
    <property type="match status" value="1"/>
</dbReference>
<evidence type="ECO:0000256" key="1">
    <source>
        <dbReference type="ARBA" id="ARBA00022679"/>
    </source>
</evidence>
<dbReference type="CDD" id="cd04301">
    <property type="entry name" value="NAT_SF"/>
    <property type="match status" value="1"/>
</dbReference>
<evidence type="ECO:0000313" key="5">
    <source>
        <dbReference type="Proteomes" id="UP000007435"/>
    </source>
</evidence>
<feature type="domain" description="HTH marR-type" evidence="2">
    <location>
        <begin position="171"/>
        <end position="319"/>
    </location>
</feature>
<evidence type="ECO:0000313" key="4">
    <source>
        <dbReference type="EMBL" id="ADQ16081.1"/>
    </source>
</evidence>
<dbReference type="InterPro" id="IPR036388">
    <property type="entry name" value="WH-like_DNA-bd_sf"/>
</dbReference>
<dbReference type="OrthoDB" id="9799681at2"/>
<dbReference type="eggNOG" id="COG0456">
    <property type="taxonomic scope" value="Bacteria"/>
</dbReference>
<dbReference type="SUPFAM" id="SSF55729">
    <property type="entry name" value="Acyl-CoA N-acyltransferases (Nat)"/>
    <property type="match status" value="1"/>
</dbReference>
<evidence type="ECO:0000259" key="2">
    <source>
        <dbReference type="PROSITE" id="PS50995"/>
    </source>
</evidence>
<dbReference type="Gene3D" id="3.40.630.30">
    <property type="match status" value="1"/>
</dbReference>
<dbReference type="PROSITE" id="PS51186">
    <property type="entry name" value="GNAT"/>
    <property type="match status" value="1"/>
</dbReference>
<dbReference type="InterPro" id="IPR000835">
    <property type="entry name" value="HTH_MarR-typ"/>
</dbReference>